<evidence type="ECO:0000259" key="5">
    <source>
        <dbReference type="Pfam" id="PF03446"/>
    </source>
</evidence>
<dbReference type="SUPFAM" id="SSF51735">
    <property type="entry name" value="NAD(P)-binding Rossmann-fold domains"/>
    <property type="match status" value="1"/>
</dbReference>
<feature type="domain" description="3-hydroxyisobutyrate dehydrogenase-like NAD-binding" evidence="6">
    <location>
        <begin position="180"/>
        <end position="273"/>
    </location>
</feature>
<dbReference type="InterPro" id="IPR051265">
    <property type="entry name" value="HIBADH-related_NP60_sf"/>
</dbReference>
<sequence>MNIIHWSHRAERHSVPGMLKIAVLGAGRMGASIARRLLAAGHPVTVWNRTAARTDPLRAAGGQVADSPAEAVAGADVTVTMLADPAAVDAVLFGPGGAAPGLAPGACLVEMSTIGPEAVRAVAGRLPDGVDLVDAPVAGSVSAAAAGRLRVYAGGPAAAVARVRPVLEALGAVRHLGPTGSGAAAKLVLNAALLIGVAGVADALAVAGAVGIDRDSALDLLGGGPLGAAVARATSADADFPITLADKDLGLVLTALAGAPAPLVHAARAALAAAPDPTADIATLTNGELL</sequence>
<name>A0A420F7Y1_9ACTN</name>
<reference evidence="7 8" key="1">
    <citation type="journal article" date="2018" name="Int. J. Syst. Evol. Microbiol.">
        <title>Micromonospora globbae sp. nov., an endophytic actinomycete isolated from roots of Globba winitii C. H. Wright.</title>
        <authorList>
            <person name="Kuncharoen N."/>
            <person name="Pittayakhajonwut P."/>
            <person name="Tanasupawat S."/>
        </authorList>
    </citation>
    <scope>NUCLEOTIDE SEQUENCE [LARGE SCALE GENOMIC DNA]</scope>
    <source>
        <strain evidence="7 8">WPS1-2</strain>
    </source>
</reference>
<dbReference type="AlphaFoldDB" id="A0A420F7Y1"/>
<dbReference type="InterPro" id="IPR006115">
    <property type="entry name" value="6PGDH_NADP-bd"/>
</dbReference>
<protein>
    <submittedName>
        <fullName evidence="7">NAD(P)-dependent oxidoreductase</fullName>
    </submittedName>
</protein>
<dbReference type="InterPro" id="IPR036291">
    <property type="entry name" value="NAD(P)-bd_dom_sf"/>
</dbReference>
<gene>
    <name evidence="7" type="ORF">D7I43_00200</name>
</gene>
<dbReference type="EMBL" id="RAQQ01000001">
    <property type="protein sequence ID" value="RKF29048.1"/>
    <property type="molecule type" value="Genomic_DNA"/>
</dbReference>
<dbReference type="SUPFAM" id="SSF48179">
    <property type="entry name" value="6-phosphogluconate dehydrogenase C-terminal domain-like"/>
    <property type="match status" value="1"/>
</dbReference>
<dbReference type="OrthoDB" id="5176214at2"/>
<comment type="caution">
    <text evidence="7">The sequence shown here is derived from an EMBL/GenBank/DDBJ whole genome shotgun (WGS) entry which is preliminary data.</text>
</comment>
<dbReference type="Gene3D" id="3.40.50.720">
    <property type="entry name" value="NAD(P)-binding Rossmann-like Domain"/>
    <property type="match status" value="1"/>
</dbReference>
<comment type="similarity">
    <text evidence="1">Belongs to the HIBADH-related family.</text>
</comment>
<dbReference type="Pfam" id="PF14833">
    <property type="entry name" value="NAD_binding_11"/>
    <property type="match status" value="1"/>
</dbReference>
<dbReference type="InterPro" id="IPR008927">
    <property type="entry name" value="6-PGluconate_DH-like_C_sf"/>
</dbReference>
<evidence type="ECO:0000313" key="7">
    <source>
        <dbReference type="EMBL" id="RKF29048.1"/>
    </source>
</evidence>
<organism evidence="7 8">
    <name type="scientific">Micromonospora globbae</name>
    <dbReference type="NCBI Taxonomy" id="1894969"/>
    <lineage>
        <taxon>Bacteria</taxon>
        <taxon>Bacillati</taxon>
        <taxon>Actinomycetota</taxon>
        <taxon>Actinomycetes</taxon>
        <taxon>Micromonosporales</taxon>
        <taxon>Micromonosporaceae</taxon>
        <taxon>Micromonospora</taxon>
    </lineage>
</organism>
<evidence type="ECO:0000256" key="2">
    <source>
        <dbReference type="ARBA" id="ARBA00023002"/>
    </source>
</evidence>
<feature type="active site" evidence="4">
    <location>
        <position position="186"/>
    </location>
</feature>
<dbReference type="InterPro" id="IPR013328">
    <property type="entry name" value="6PGD_dom2"/>
</dbReference>
<dbReference type="InterPro" id="IPR015815">
    <property type="entry name" value="HIBADH-related"/>
</dbReference>
<accession>A0A420F7Y1</accession>
<evidence type="ECO:0000256" key="1">
    <source>
        <dbReference type="ARBA" id="ARBA00009080"/>
    </source>
</evidence>
<dbReference type="GO" id="GO:0051287">
    <property type="term" value="F:NAD binding"/>
    <property type="evidence" value="ECO:0007669"/>
    <property type="project" value="InterPro"/>
</dbReference>
<evidence type="ECO:0000256" key="4">
    <source>
        <dbReference type="PIRSR" id="PIRSR000103-1"/>
    </source>
</evidence>
<keyword evidence="2" id="KW-0560">Oxidoreductase</keyword>
<dbReference type="GO" id="GO:0050661">
    <property type="term" value="F:NADP binding"/>
    <property type="evidence" value="ECO:0007669"/>
    <property type="project" value="InterPro"/>
</dbReference>
<dbReference type="Pfam" id="PF03446">
    <property type="entry name" value="NAD_binding_2"/>
    <property type="match status" value="1"/>
</dbReference>
<dbReference type="PANTHER" id="PTHR43580:SF2">
    <property type="entry name" value="CYTOKINE-LIKE NUCLEAR FACTOR N-PAC"/>
    <property type="match status" value="1"/>
</dbReference>
<dbReference type="InterPro" id="IPR029154">
    <property type="entry name" value="HIBADH-like_NADP-bd"/>
</dbReference>
<proteinExistence type="inferred from homology"/>
<evidence type="ECO:0000313" key="8">
    <source>
        <dbReference type="Proteomes" id="UP000285744"/>
    </source>
</evidence>
<dbReference type="GO" id="GO:0016491">
    <property type="term" value="F:oxidoreductase activity"/>
    <property type="evidence" value="ECO:0007669"/>
    <property type="project" value="UniProtKB-KW"/>
</dbReference>
<dbReference type="Proteomes" id="UP000285744">
    <property type="component" value="Unassembled WGS sequence"/>
</dbReference>
<dbReference type="PIRSF" id="PIRSF000103">
    <property type="entry name" value="HIBADH"/>
    <property type="match status" value="1"/>
</dbReference>
<dbReference type="PANTHER" id="PTHR43580">
    <property type="entry name" value="OXIDOREDUCTASE GLYR1-RELATED"/>
    <property type="match status" value="1"/>
</dbReference>
<dbReference type="Gene3D" id="1.10.1040.10">
    <property type="entry name" value="N-(1-d-carboxylethyl)-l-norvaline Dehydrogenase, domain 2"/>
    <property type="match status" value="1"/>
</dbReference>
<keyword evidence="3" id="KW-0520">NAD</keyword>
<evidence type="ECO:0000256" key="3">
    <source>
        <dbReference type="ARBA" id="ARBA00023027"/>
    </source>
</evidence>
<feature type="domain" description="6-phosphogluconate dehydrogenase NADP-binding" evidence="5">
    <location>
        <begin position="20"/>
        <end position="172"/>
    </location>
</feature>
<evidence type="ECO:0000259" key="6">
    <source>
        <dbReference type="Pfam" id="PF14833"/>
    </source>
</evidence>